<dbReference type="AlphaFoldDB" id="A0A9K3NG97"/>
<organism evidence="1 2">
    <name type="scientific">Helianthus annuus</name>
    <name type="common">Common sunflower</name>
    <dbReference type="NCBI Taxonomy" id="4232"/>
    <lineage>
        <taxon>Eukaryota</taxon>
        <taxon>Viridiplantae</taxon>
        <taxon>Streptophyta</taxon>
        <taxon>Embryophyta</taxon>
        <taxon>Tracheophyta</taxon>
        <taxon>Spermatophyta</taxon>
        <taxon>Magnoliopsida</taxon>
        <taxon>eudicotyledons</taxon>
        <taxon>Gunneridae</taxon>
        <taxon>Pentapetalae</taxon>
        <taxon>asterids</taxon>
        <taxon>campanulids</taxon>
        <taxon>Asterales</taxon>
        <taxon>Asteraceae</taxon>
        <taxon>Asteroideae</taxon>
        <taxon>Heliantheae alliance</taxon>
        <taxon>Heliantheae</taxon>
        <taxon>Helianthus</taxon>
    </lineage>
</organism>
<dbReference type="Proteomes" id="UP000215914">
    <property type="component" value="Unassembled WGS sequence"/>
</dbReference>
<sequence length="56" mass="6704">MFMLYKDSIKYFPRFGYLVAGGERCSRFSIMQHNTINNKLIKYNSIIYLRHPPTTK</sequence>
<protein>
    <submittedName>
        <fullName evidence="1">Uncharacterized protein</fullName>
    </submittedName>
</protein>
<keyword evidence="2" id="KW-1185">Reference proteome</keyword>
<evidence type="ECO:0000313" key="1">
    <source>
        <dbReference type="EMBL" id="KAF5799312.1"/>
    </source>
</evidence>
<proteinExistence type="predicted"/>
<reference evidence="1" key="1">
    <citation type="journal article" date="2017" name="Nature">
        <title>The sunflower genome provides insights into oil metabolism, flowering and Asterid evolution.</title>
        <authorList>
            <person name="Badouin H."/>
            <person name="Gouzy J."/>
            <person name="Grassa C.J."/>
            <person name="Murat F."/>
            <person name="Staton S.E."/>
            <person name="Cottret L."/>
            <person name="Lelandais-Briere C."/>
            <person name="Owens G.L."/>
            <person name="Carrere S."/>
            <person name="Mayjonade B."/>
            <person name="Legrand L."/>
            <person name="Gill N."/>
            <person name="Kane N.C."/>
            <person name="Bowers J.E."/>
            <person name="Hubner S."/>
            <person name="Bellec A."/>
            <person name="Berard A."/>
            <person name="Berges H."/>
            <person name="Blanchet N."/>
            <person name="Boniface M.C."/>
            <person name="Brunel D."/>
            <person name="Catrice O."/>
            <person name="Chaidir N."/>
            <person name="Claudel C."/>
            <person name="Donnadieu C."/>
            <person name="Faraut T."/>
            <person name="Fievet G."/>
            <person name="Helmstetter N."/>
            <person name="King M."/>
            <person name="Knapp S.J."/>
            <person name="Lai Z."/>
            <person name="Le Paslier M.C."/>
            <person name="Lippi Y."/>
            <person name="Lorenzon L."/>
            <person name="Mandel J.R."/>
            <person name="Marage G."/>
            <person name="Marchand G."/>
            <person name="Marquand E."/>
            <person name="Bret-Mestries E."/>
            <person name="Morien E."/>
            <person name="Nambeesan S."/>
            <person name="Nguyen T."/>
            <person name="Pegot-Espagnet P."/>
            <person name="Pouilly N."/>
            <person name="Raftis F."/>
            <person name="Sallet E."/>
            <person name="Schiex T."/>
            <person name="Thomas J."/>
            <person name="Vandecasteele C."/>
            <person name="Vares D."/>
            <person name="Vear F."/>
            <person name="Vautrin S."/>
            <person name="Crespi M."/>
            <person name="Mangin B."/>
            <person name="Burke J.M."/>
            <person name="Salse J."/>
            <person name="Munos S."/>
            <person name="Vincourt P."/>
            <person name="Rieseberg L.H."/>
            <person name="Langlade N.B."/>
        </authorList>
    </citation>
    <scope>NUCLEOTIDE SEQUENCE</scope>
    <source>
        <tissue evidence="1">Leaves</tissue>
    </source>
</reference>
<evidence type="ECO:0000313" key="2">
    <source>
        <dbReference type="Proteomes" id="UP000215914"/>
    </source>
</evidence>
<dbReference type="EMBL" id="MNCJ02000322">
    <property type="protein sequence ID" value="KAF5799312.1"/>
    <property type="molecule type" value="Genomic_DNA"/>
</dbReference>
<gene>
    <name evidence="1" type="ORF">HanXRQr2_Chr07g0303111</name>
</gene>
<comment type="caution">
    <text evidence="1">The sequence shown here is derived from an EMBL/GenBank/DDBJ whole genome shotgun (WGS) entry which is preliminary data.</text>
</comment>
<reference evidence="1" key="2">
    <citation type="submission" date="2020-06" db="EMBL/GenBank/DDBJ databases">
        <title>Helianthus annuus Genome sequencing and assembly Release 2.</title>
        <authorList>
            <person name="Gouzy J."/>
            <person name="Langlade N."/>
            <person name="Munos S."/>
        </authorList>
    </citation>
    <scope>NUCLEOTIDE SEQUENCE</scope>
    <source>
        <tissue evidence="1">Leaves</tissue>
    </source>
</reference>
<name>A0A9K3NG97_HELAN</name>
<accession>A0A9K3NG97</accession>
<dbReference type="Gramene" id="mRNA:HanXRQr2_Chr07g0303111">
    <property type="protein sequence ID" value="CDS:HanXRQr2_Chr07g0303111.1"/>
    <property type="gene ID" value="HanXRQr2_Chr07g0303111"/>
</dbReference>